<feature type="domain" description="VWFA" evidence="3">
    <location>
        <begin position="117"/>
        <end position="241"/>
    </location>
</feature>
<comment type="caution">
    <text evidence="4">The sequence shown here is derived from an EMBL/GenBank/DDBJ whole genome shotgun (WGS) entry which is preliminary data.</text>
</comment>
<dbReference type="AlphaFoldDB" id="A0A832DNE0"/>
<evidence type="ECO:0000313" key="4">
    <source>
        <dbReference type="EMBL" id="HGT48186.1"/>
    </source>
</evidence>
<dbReference type="PROSITE" id="PS51257">
    <property type="entry name" value="PROKAR_LIPOPROTEIN"/>
    <property type="match status" value="1"/>
</dbReference>
<reference evidence="4" key="1">
    <citation type="journal article" date="2020" name="mSystems">
        <title>Genome- and Community-Level Interaction Insights into Carbon Utilization and Element Cycling Functions of Hydrothermarchaeota in Hydrothermal Sediment.</title>
        <authorList>
            <person name="Zhou Z."/>
            <person name="Liu Y."/>
            <person name="Xu W."/>
            <person name="Pan J."/>
            <person name="Luo Z.H."/>
            <person name="Li M."/>
        </authorList>
    </citation>
    <scope>NUCLEOTIDE SEQUENCE [LARGE SCALE GENOMIC DNA]</scope>
    <source>
        <strain evidence="4">SpSt-500</strain>
    </source>
</reference>
<feature type="chain" id="PRO_5032991003" evidence="2">
    <location>
        <begin position="23"/>
        <end position="358"/>
    </location>
</feature>
<dbReference type="SUPFAM" id="SSF53300">
    <property type="entry name" value="vWA-like"/>
    <property type="match status" value="1"/>
</dbReference>
<dbReference type="EMBL" id="DSVI01000010">
    <property type="protein sequence ID" value="HGT48186.1"/>
    <property type="molecule type" value="Genomic_DNA"/>
</dbReference>
<dbReference type="Gene3D" id="3.40.50.410">
    <property type="entry name" value="von Willebrand factor, type A domain"/>
    <property type="match status" value="1"/>
</dbReference>
<organism evidence="4">
    <name type="scientific">Ignavibacterium album</name>
    <dbReference type="NCBI Taxonomy" id="591197"/>
    <lineage>
        <taxon>Bacteria</taxon>
        <taxon>Pseudomonadati</taxon>
        <taxon>Ignavibacteriota</taxon>
        <taxon>Ignavibacteria</taxon>
        <taxon>Ignavibacteriales</taxon>
        <taxon>Ignavibacteriaceae</taxon>
        <taxon>Ignavibacterium</taxon>
    </lineage>
</organism>
<protein>
    <submittedName>
        <fullName evidence="4">VWA domain-containing protein</fullName>
    </submittedName>
</protein>
<dbReference type="InterPro" id="IPR002035">
    <property type="entry name" value="VWF_A"/>
</dbReference>
<feature type="signal peptide" evidence="2">
    <location>
        <begin position="1"/>
        <end position="22"/>
    </location>
</feature>
<name>A0A832DNE0_9BACT</name>
<keyword evidence="2" id="KW-0732">Signal</keyword>
<sequence>MKNLFSVLFVIAAFIFFSSCDSENDADQNQDIPKDPTGITVPTPTKNNVLPTASFSTSGQRVKVNLLGLLDPATNQPLLVNYDASNPQNSTIFLQEDGVVKGLKVTKVSAGNILKADVVFLVDNSGSMDDEADSIAASIITFANFLQSSGLDVKFAVVGYDSYANGGINFTTAQNLSTFLNRSTGTYRTYQFSGADSATLANRAYAFGYTSGENGVLAAIFADSVYSWRAGAQRVFINFTDEPTQSNGVIWNNAMGCALLSGKATVHTVFSEDSSYYSSYWSNTEERPWELSKCTGGTIKFIPYNANGLNLKDLPVAGALANSYLVEYISSKTGMAHTVKITVYTSTADGTQTFNVTY</sequence>
<dbReference type="PROSITE" id="PS50234">
    <property type="entry name" value="VWFA"/>
    <property type="match status" value="1"/>
</dbReference>
<dbReference type="InterPro" id="IPR036465">
    <property type="entry name" value="vWFA_dom_sf"/>
</dbReference>
<dbReference type="CDD" id="cd00198">
    <property type="entry name" value="vWFA"/>
    <property type="match status" value="1"/>
</dbReference>
<accession>A0A832DNE0</accession>
<evidence type="ECO:0000259" key="3">
    <source>
        <dbReference type="PROSITE" id="PS50234"/>
    </source>
</evidence>
<proteinExistence type="predicted"/>
<feature type="region of interest" description="Disordered" evidence="1">
    <location>
        <begin position="26"/>
        <end position="45"/>
    </location>
</feature>
<evidence type="ECO:0000256" key="2">
    <source>
        <dbReference type="SAM" id="SignalP"/>
    </source>
</evidence>
<evidence type="ECO:0000256" key="1">
    <source>
        <dbReference type="SAM" id="MobiDB-lite"/>
    </source>
</evidence>
<gene>
    <name evidence="4" type="ORF">ENS56_09130</name>
</gene>
<dbReference type="Pfam" id="PF00092">
    <property type="entry name" value="VWA"/>
    <property type="match status" value="1"/>
</dbReference>